<proteinExistence type="predicted"/>
<dbReference type="InterPro" id="IPR036097">
    <property type="entry name" value="HisK_dim/P_sf"/>
</dbReference>
<dbReference type="EMBL" id="CP077093">
    <property type="protein sequence ID" value="QXI26576.1"/>
    <property type="molecule type" value="Genomic_DNA"/>
</dbReference>
<evidence type="ECO:0000256" key="7">
    <source>
        <dbReference type="ARBA" id="ARBA00022692"/>
    </source>
</evidence>
<keyword evidence="5" id="KW-0597">Phosphoprotein</keyword>
<dbReference type="EC" id="2.7.13.3" evidence="14"/>
<comment type="function">
    <text evidence="14">Member of a two-component regulatory system.</text>
</comment>
<dbReference type="CDD" id="cd06225">
    <property type="entry name" value="HAMP"/>
    <property type="match status" value="1"/>
</dbReference>
<dbReference type="SMART" id="SM00304">
    <property type="entry name" value="HAMP"/>
    <property type="match status" value="1"/>
</dbReference>
<keyword evidence="13 14" id="KW-0472">Membrane</keyword>
<dbReference type="GO" id="GO:0000155">
    <property type="term" value="F:phosphorelay sensor kinase activity"/>
    <property type="evidence" value="ECO:0007669"/>
    <property type="project" value="InterPro"/>
</dbReference>
<keyword evidence="4 14" id="KW-0997">Cell inner membrane</keyword>
<sequence length="463" mass="50696">MKPARLSVKLGVTITAMSAVLVLLMAAFALAAIWRQLDIQARDGLTDKMAQVQHSLAEGSASIADIVLHPHNLRDQIIGHDNLTLVIMDSANPRKRLLTLGDQESTELPIPDPGSPVLEFQEVRSAEGHETLMAYQLMRLKSGQPILVMLTLDRKSDYTLLSAYVKSTLIALPLILLLVGGCAWWLVHRGLKPLRALSQVAESVSARDLSQRMKVQGLPEELSDLAHAVNFMLHRLDSDVQQLAQFSDDLAHELRTPMNNLMGTAQVTLSRERAPQEYRQVLESCTEELERLSRMVSQMLFLASVSQPSAPLTFSDVALHEEAARVAELFAVTADEKALSIALRGEATVSGDKLMIQRAISNLLSNAIRHGTSGSTVTLELSATADEVTLAVANTGEDIESRHLPHLFERFYRVNPGHARQQGGTGLGLAIVRSIMSLHEGRVTVESEPGRLTTFGLVFPRLA</sequence>
<dbReference type="InterPro" id="IPR003594">
    <property type="entry name" value="HATPase_dom"/>
</dbReference>
<dbReference type="Pfam" id="PF00672">
    <property type="entry name" value="HAMP"/>
    <property type="match status" value="1"/>
</dbReference>
<gene>
    <name evidence="17" type="ORF">HU752_021930</name>
</gene>
<reference evidence="17 18" key="2">
    <citation type="journal article" date="2021" name="Microorganisms">
        <title>The Ever-Expanding Pseudomonas Genus: Description of 43 New Species and Partition of the Pseudomonas putida Group.</title>
        <authorList>
            <person name="Girard L."/>
            <person name="Lood C."/>
            <person name="Hofte M."/>
            <person name="Vandamme P."/>
            <person name="Rokni-Zadeh H."/>
            <person name="van Noort V."/>
            <person name="Lavigne R."/>
            <person name="De Mot R."/>
        </authorList>
    </citation>
    <scope>NUCLEOTIDE SEQUENCE [LARGE SCALE GENOMIC DNA]</scope>
    <source>
        <strain evidence="17 18">RW8P3</strain>
    </source>
</reference>
<dbReference type="SMART" id="SM00388">
    <property type="entry name" value="HisKA"/>
    <property type="match status" value="1"/>
</dbReference>
<dbReference type="Pfam" id="PF00512">
    <property type="entry name" value="HisKA"/>
    <property type="match status" value="1"/>
</dbReference>
<dbReference type="GO" id="GO:0005524">
    <property type="term" value="F:ATP binding"/>
    <property type="evidence" value="ECO:0007669"/>
    <property type="project" value="UniProtKB-KW"/>
</dbReference>
<dbReference type="PANTHER" id="PTHR45436">
    <property type="entry name" value="SENSOR HISTIDINE KINASE YKOH"/>
    <property type="match status" value="1"/>
</dbReference>
<dbReference type="Gene3D" id="6.10.340.10">
    <property type="match status" value="1"/>
</dbReference>
<keyword evidence="9 14" id="KW-0418">Kinase</keyword>
<comment type="catalytic activity">
    <reaction evidence="1 14">
        <text>ATP + protein L-histidine = ADP + protein N-phospho-L-histidine.</text>
        <dbReference type="EC" id="2.7.13.3"/>
    </reaction>
</comment>
<dbReference type="FunFam" id="3.30.565.10:FF:000006">
    <property type="entry name" value="Sensor histidine kinase WalK"/>
    <property type="match status" value="1"/>
</dbReference>
<dbReference type="PROSITE" id="PS50109">
    <property type="entry name" value="HIS_KIN"/>
    <property type="match status" value="1"/>
</dbReference>
<evidence type="ECO:0000256" key="6">
    <source>
        <dbReference type="ARBA" id="ARBA00022679"/>
    </source>
</evidence>
<dbReference type="SUPFAM" id="SSF47384">
    <property type="entry name" value="Homodimeric domain of signal transducing histidine kinase"/>
    <property type="match status" value="1"/>
</dbReference>
<evidence type="ECO:0000256" key="10">
    <source>
        <dbReference type="ARBA" id="ARBA00022840"/>
    </source>
</evidence>
<dbReference type="SUPFAM" id="SSF55874">
    <property type="entry name" value="ATPase domain of HSP90 chaperone/DNA topoisomerase II/histidine kinase"/>
    <property type="match status" value="1"/>
</dbReference>
<evidence type="ECO:0000256" key="4">
    <source>
        <dbReference type="ARBA" id="ARBA00022519"/>
    </source>
</evidence>
<name>A0A9E6TQK1_9PSED</name>
<dbReference type="Gene3D" id="1.10.287.130">
    <property type="match status" value="1"/>
</dbReference>
<dbReference type="KEGG" id="pvw:HU752_021930"/>
<dbReference type="InterPro" id="IPR036890">
    <property type="entry name" value="HATPase_C_sf"/>
</dbReference>
<feature type="domain" description="HAMP" evidence="16">
    <location>
        <begin position="188"/>
        <end position="241"/>
    </location>
</feature>
<dbReference type="SUPFAM" id="SSF158472">
    <property type="entry name" value="HAMP domain-like"/>
    <property type="match status" value="1"/>
</dbReference>
<dbReference type="FunFam" id="1.10.287.130:FF:000001">
    <property type="entry name" value="Two-component sensor histidine kinase"/>
    <property type="match status" value="1"/>
</dbReference>
<keyword evidence="11 14" id="KW-1133">Transmembrane helix</keyword>
<dbReference type="PANTHER" id="PTHR45436:SF9">
    <property type="entry name" value="SENSOR PROTEIN"/>
    <property type="match status" value="1"/>
</dbReference>
<feature type="domain" description="Histidine kinase" evidence="15">
    <location>
        <begin position="249"/>
        <end position="463"/>
    </location>
</feature>
<dbReference type="Proteomes" id="UP000634530">
    <property type="component" value="Chromosome"/>
</dbReference>
<evidence type="ECO:0000256" key="11">
    <source>
        <dbReference type="ARBA" id="ARBA00022989"/>
    </source>
</evidence>
<evidence type="ECO:0000256" key="1">
    <source>
        <dbReference type="ARBA" id="ARBA00000085"/>
    </source>
</evidence>
<evidence type="ECO:0000256" key="12">
    <source>
        <dbReference type="ARBA" id="ARBA00023012"/>
    </source>
</evidence>
<protein>
    <recommendedName>
        <fullName evidence="14">Sensor protein</fullName>
        <ecNumber evidence="14">2.7.13.3</ecNumber>
    </recommendedName>
</protein>
<dbReference type="NCBIfam" id="TIGR01386">
    <property type="entry name" value="cztS_silS_copS"/>
    <property type="match status" value="1"/>
</dbReference>
<dbReference type="GO" id="GO:0005886">
    <property type="term" value="C:plasma membrane"/>
    <property type="evidence" value="ECO:0007669"/>
    <property type="project" value="UniProtKB-SubCell"/>
</dbReference>
<dbReference type="Gene3D" id="3.30.565.10">
    <property type="entry name" value="Histidine kinase-like ATPase, C-terminal domain"/>
    <property type="match status" value="1"/>
</dbReference>
<organism evidence="17 18">
    <name type="scientific">Pseudomonas vanderleydeniana</name>
    <dbReference type="NCBI Taxonomy" id="2745495"/>
    <lineage>
        <taxon>Bacteria</taxon>
        <taxon>Pseudomonadati</taxon>
        <taxon>Pseudomonadota</taxon>
        <taxon>Gammaproteobacteria</taxon>
        <taxon>Pseudomonadales</taxon>
        <taxon>Pseudomonadaceae</taxon>
        <taxon>Pseudomonas</taxon>
    </lineage>
</organism>
<keyword evidence="6 14" id="KW-0808">Transferase</keyword>
<dbReference type="RefSeq" id="WP_186675387.1">
    <property type="nucleotide sequence ID" value="NZ_CP077093.1"/>
</dbReference>
<keyword evidence="12 14" id="KW-0902">Two-component regulatory system</keyword>
<evidence type="ECO:0000256" key="2">
    <source>
        <dbReference type="ARBA" id="ARBA00004533"/>
    </source>
</evidence>
<keyword evidence="10 14" id="KW-0067">ATP-binding</keyword>
<dbReference type="SMART" id="SM00387">
    <property type="entry name" value="HATPase_c"/>
    <property type="match status" value="1"/>
</dbReference>
<dbReference type="AlphaFoldDB" id="A0A9E6TQK1"/>
<keyword evidence="8 14" id="KW-0547">Nucleotide-binding</keyword>
<dbReference type="PROSITE" id="PS50885">
    <property type="entry name" value="HAMP"/>
    <property type="match status" value="1"/>
</dbReference>
<dbReference type="InterPro" id="IPR003660">
    <property type="entry name" value="HAMP_dom"/>
</dbReference>
<dbReference type="PRINTS" id="PR00344">
    <property type="entry name" value="BCTRLSENSOR"/>
</dbReference>
<dbReference type="InterPro" id="IPR003661">
    <property type="entry name" value="HisK_dim/P_dom"/>
</dbReference>
<feature type="transmembrane region" description="Helical" evidence="14">
    <location>
        <begin position="12"/>
        <end position="34"/>
    </location>
</feature>
<evidence type="ECO:0000259" key="15">
    <source>
        <dbReference type="PROSITE" id="PS50109"/>
    </source>
</evidence>
<evidence type="ECO:0000256" key="9">
    <source>
        <dbReference type="ARBA" id="ARBA00022777"/>
    </source>
</evidence>
<keyword evidence="3 14" id="KW-1003">Cell membrane</keyword>
<evidence type="ECO:0000313" key="18">
    <source>
        <dbReference type="Proteomes" id="UP000634530"/>
    </source>
</evidence>
<evidence type="ECO:0000256" key="14">
    <source>
        <dbReference type="RuleBase" id="RU364088"/>
    </source>
</evidence>
<feature type="transmembrane region" description="Helical" evidence="14">
    <location>
        <begin position="163"/>
        <end position="187"/>
    </location>
</feature>
<accession>A0A9E6TQK1</accession>
<comment type="subcellular location">
    <subcellularLocation>
        <location evidence="2 14">Cell inner membrane</location>
    </subcellularLocation>
</comment>
<keyword evidence="7 14" id="KW-0812">Transmembrane</keyword>
<dbReference type="InterPro" id="IPR006290">
    <property type="entry name" value="CztS_silS_copS"/>
</dbReference>
<dbReference type="InterPro" id="IPR050428">
    <property type="entry name" value="TCS_sensor_his_kinase"/>
</dbReference>
<dbReference type="Pfam" id="PF02518">
    <property type="entry name" value="HATPase_c"/>
    <property type="match status" value="1"/>
</dbReference>
<evidence type="ECO:0000256" key="5">
    <source>
        <dbReference type="ARBA" id="ARBA00022553"/>
    </source>
</evidence>
<keyword evidence="18" id="KW-1185">Reference proteome</keyword>
<evidence type="ECO:0000259" key="16">
    <source>
        <dbReference type="PROSITE" id="PS50885"/>
    </source>
</evidence>
<dbReference type="CDD" id="cd00082">
    <property type="entry name" value="HisKA"/>
    <property type="match status" value="1"/>
</dbReference>
<evidence type="ECO:0000256" key="3">
    <source>
        <dbReference type="ARBA" id="ARBA00022475"/>
    </source>
</evidence>
<dbReference type="CDD" id="cd00075">
    <property type="entry name" value="HATPase"/>
    <property type="match status" value="1"/>
</dbReference>
<dbReference type="InterPro" id="IPR005467">
    <property type="entry name" value="His_kinase_dom"/>
</dbReference>
<evidence type="ECO:0000256" key="8">
    <source>
        <dbReference type="ARBA" id="ARBA00022741"/>
    </source>
</evidence>
<reference evidence="17 18" key="1">
    <citation type="journal article" date="2020" name="Microorganisms">
        <title>Reliable Identification of Environmental Pseudomonas Isolates Using the rpoD Gene.</title>
        <authorList>
            <consortium name="The Broad Institute Genome Sequencing Platform"/>
            <person name="Girard L."/>
            <person name="Lood C."/>
            <person name="Rokni-Zadeh H."/>
            <person name="van Noort V."/>
            <person name="Lavigne R."/>
            <person name="De Mot R."/>
        </authorList>
    </citation>
    <scope>NUCLEOTIDE SEQUENCE [LARGE SCALE GENOMIC DNA]</scope>
    <source>
        <strain evidence="17 18">RW8P3</strain>
    </source>
</reference>
<evidence type="ECO:0000256" key="13">
    <source>
        <dbReference type="ARBA" id="ARBA00023136"/>
    </source>
</evidence>
<dbReference type="InterPro" id="IPR004358">
    <property type="entry name" value="Sig_transdc_His_kin-like_C"/>
</dbReference>
<evidence type="ECO:0000313" key="17">
    <source>
        <dbReference type="EMBL" id="QXI26576.1"/>
    </source>
</evidence>